<keyword evidence="5" id="KW-1185">Reference proteome</keyword>
<dbReference type="HOGENOM" id="CLU_040058_4_1_1"/>
<dbReference type="Gene3D" id="3.40.50.1820">
    <property type="entry name" value="alpha/beta hydrolase"/>
    <property type="match status" value="1"/>
</dbReference>
<dbReference type="SMART" id="SM01110">
    <property type="entry name" value="Cutinase"/>
    <property type="match status" value="1"/>
</dbReference>
<evidence type="ECO:0000313" key="5">
    <source>
        <dbReference type="Proteomes" id="UP000030651"/>
    </source>
</evidence>
<keyword evidence="2" id="KW-1015">Disulfide bond</keyword>
<feature type="chain" id="PRO_5004835862" description="Cutinase" evidence="3">
    <location>
        <begin position="18"/>
        <end position="232"/>
    </location>
</feature>
<dbReference type="OMA" id="AHTSYFN"/>
<dbReference type="PANTHER" id="PTHR33630">
    <property type="entry name" value="CUTINASE RV1984C-RELATED-RELATED"/>
    <property type="match status" value="1"/>
</dbReference>
<sequence length="232" mass="23970">MLHSLVAFVLLASSGFASPVEMDGRQTACQSVHVFVARGSDEPYPGRQGALATAICDDISSCGYEDIQYPATFDDYCTSSQTGVTNGKSAITAYAAQCPDAKIVLTGYSQGAQVIGDILGGGGGSLGTCTQPASTGLSRTTSPGNKIAAALLFGDVRHVASQAYNTGTGASKNGIYPRSTTQISGLNAYSSVLRSWCLSGDPVCAQGTDFNAHTTYFDVFTSEAAAWAKTKL</sequence>
<organism evidence="4 5">
    <name type="scientific">Pestalotiopsis fici (strain W106-1 / CGMCC3.15140)</name>
    <dbReference type="NCBI Taxonomy" id="1229662"/>
    <lineage>
        <taxon>Eukaryota</taxon>
        <taxon>Fungi</taxon>
        <taxon>Dikarya</taxon>
        <taxon>Ascomycota</taxon>
        <taxon>Pezizomycotina</taxon>
        <taxon>Sordariomycetes</taxon>
        <taxon>Xylariomycetidae</taxon>
        <taxon>Amphisphaeriales</taxon>
        <taxon>Sporocadaceae</taxon>
        <taxon>Pestalotiopsis</taxon>
    </lineage>
</organism>
<proteinExistence type="predicted"/>
<dbReference type="InterPro" id="IPR029058">
    <property type="entry name" value="AB_hydrolase_fold"/>
</dbReference>
<protein>
    <recommendedName>
        <fullName evidence="6">Cutinase</fullName>
    </recommendedName>
</protein>
<dbReference type="eggNOG" id="ENOG502SPI4">
    <property type="taxonomic scope" value="Eukaryota"/>
</dbReference>
<dbReference type="RefSeq" id="XP_007830592.1">
    <property type="nucleotide sequence ID" value="XM_007832401.1"/>
</dbReference>
<dbReference type="EMBL" id="KI912110">
    <property type="protein sequence ID" value="ETS85795.1"/>
    <property type="molecule type" value="Genomic_DNA"/>
</dbReference>
<dbReference type="PANTHER" id="PTHR33630:SF13">
    <property type="entry name" value="ACETYLXYLAN ESTERASE"/>
    <property type="match status" value="1"/>
</dbReference>
<reference evidence="5" key="1">
    <citation type="journal article" date="2015" name="BMC Genomics">
        <title>Genomic and transcriptomic analysis of the endophytic fungus Pestalotiopsis fici reveals its lifestyle and high potential for synthesis of natural products.</title>
        <authorList>
            <person name="Wang X."/>
            <person name="Zhang X."/>
            <person name="Liu L."/>
            <person name="Xiang M."/>
            <person name="Wang W."/>
            <person name="Sun X."/>
            <person name="Che Y."/>
            <person name="Guo L."/>
            <person name="Liu G."/>
            <person name="Guo L."/>
            <person name="Wang C."/>
            <person name="Yin W.B."/>
            <person name="Stadler M."/>
            <person name="Zhang X."/>
            <person name="Liu X."/>
        </authorList>
    </citation>
    <scope>NUCLEOTIDE SEQUENCE [LARGE SCALE GENOMIC DNA]</scope>
    <source>
        <strain evidence="5">W106-1 / CGMCC3.15140</strain>
    </source>
</reference>
<dbReference type="InParanoid" id="W3XIF1"/>
<gene>
    <name evidence="4" type="ORF">PFICI_03820</name>
</gene>
<evidence type="ECO:0000256" key="1">
    <source>
        <dbReference type="ARBA" id="ARBA00022801"/>
    </source>
</evidence>
<keyword evidence="3" id="KW-0732">Signal</keyword>
<feature type="signal peptide" evidence="3">
    <location>
        <begin position="1"/>
        <end position="17"/>
    </location>
</feature>
<dbReference type="GO" id="GO:0052689">
    <property type="term" value="F:carboxylic ester hydrolase activity"/>
    <property type="evidence" value="ECO:0007669"/>
    <property type="project" value="UniProtKB-ARBA"/>
</dbReference>
<dbReference type="InterPro" id="IPR000675">
    <property type="entry name" value="Cutinase/axe"/>
</dbReference>
<dbReference type="KEGG" id="pfy:PFICI_03820"/>
<name>W3XIF1_PESFW</name>
<dbReference type="SUPFAM" id="SSF53474">
    <property type="entry name" value="alpha/beta-Hydrolases"/>
    <property type="match status" value="1"/>
</dbReference>
<dbReference type="OrthoDB" id="2586582at2759"/>
<dbReference type="Proteomes" id="UP000030651">
    <property type="component" value="Unassembled WGS sequence"/>
</dbReference>
<evidence type="ECO:0000256" key="3">
    <source>
        <dbReference type="SAM" id="SignalP"/>
    </source>
</evidence>
<dbReference type="GeneID" id="19268833"/>
<evidence type="ECO:0008006" key="6">
    <source>
        <dbReference type="Google" id="ProtNLM"/>
    </source>
</evidence>
<dbReference type="Pfam" id="PF01083">
    <property type="entry name" value="Cutinase"/>
    <property type="match status" value="1"/>
</dbReference>
<accession>W3XIF1</accession>
<evidence type="ECO:0000256" key="2">
    <source>
        <dbReference type="ARBA" id="ARBA00023157"/>
    </source>
</evidence>
<dbReference type="AlphaFoldDB" id="W3XIF1"/>
<dbReference type="STRING" id="1229662.W3XIF1"/>
<evidence type="ECO:0000313" key="4">
    <source>
        <dbReference type="EMBL" id="ETS85795.1"/>
    </source>
</evidence>
<keyword evidence="1" id="KW-0378">Hydrolase</keyword>